<organism evidence="1 2">
    <name type="scientific">Nibea albiflora</name>
    <name type="common">Yellow drum</name>
    <name type="synonym">Corvina albiflora</name>
    <dbReference type="NCBI Taxonomy" id="240163"/>
    <lineage>
        <taxon>Eukaryota</taxon>
        <taxon>Metazoa</taxon>
        <taxon>Chordata</taxon>
        <taxon>Craniata</taxon>
        <taxon>Vertebrata</taxon>
        <taxon>Euteleostomi</taxon>
        <taxon>Actinopterygii</taxon>
        <taxon>Neopterygii</taxon>
        <taxon>Teleostei</taxon>
        <taxon>Neoteleostei</taxon>
        <taxon>Acanthomorphata</taxon>
        <taxon>Eupercaria</taxon>
        <taxon>Sciaenidae</taxon>
        <taxon>Nibea</taxon>
    </lineage>
</organism>
<evidence type="ECO:0000313" key="1">
    <source>
        <dbReference type="EMBL" id="KAG8005392.1"/>
    </source>
</evidence>
<keyword evidence="1" id="KW-0808">Transferase</keyword>
<protein>
    <submittedName>
        <fullName evidence="1">N-lysine methyltransferase KMT5A</fullName>
    </submittedName>
</protein>
<sequence length="109" mass="12686">MFVVFYRAVVVFAKDSICKGDFVVEYRGDRINDAESQRRRKLYHPSCTVFMFAFKWRGKTWCIDASRDDGSFGRLVNDDHRSPNCKMKKIEVNGNPHLCLFALNDIKEG</sequence>
<dbReference type="Proteomes" id="UP000805704">
    <property type="component" value="Chromosome 22"/>
</dbReference>
<proteinExistence type="predicted"/>
<reference evidence="1" key="1">
    <citation type="submission" date="2020-04" db="EMBL/GenBank/DDBJ databases">
        <title>A chromosome-scale assembly and high-density genetic map of the yellow drum (Nibea albiflora) genome.</title>
        <authorList>
            <person name="Xu D."/>
            <person name="Zhang W."/>
            <person name="Chen R."/>
            <person name="Tan P."/>
            <person name="Wang L."/>
            <person name="Song H."/>
            <person name="Tian L."/>
            <person name="Zhu Q."/>
            <person name="Wang B."/>
        </authorList>
    </citation>
    <scope>NUCLEOTIDE SEQUENCE</scope>
    <source>
        <strain evidence="1">ZJHYS-2018</strain>
    </source>
</reference>
<gene>
    <name evidence="1" type="primary">KMT5A.2</name>
    <name evidence="1" type="ORF">GBF38_001128</name>
</gene>
<accession>A0ACB7ET42</accession>
<name>A0ACB7ET42_NIBAL</name>
<dbReference type="EMBL" id="CM024810">
    <property type="protein sequence ID" value="KAG8005392.1"/>
    <property type="molecule type" value="Genomic_DNA"/>
</dbReference>
<comment type="caution">
    <text evidence="1">The sequence shown here is derived from an EMBL/GenBank/DDBJ whole genome shotgun (WGS) entry which is preliminary data.</text>
</comment>
<keyword evidence="1" id="KW-0489">Methyltransferase</keyword>
<keyword evidence="2" id="KW-1185">Reference proteome</keyword>
<evidence type="ECO:0000313" key="2">
    <source>
        <dbReference type="Proteomes" id="UP000805704"/>
    </source>
</evidence>